<accession>A0A1F4V7N8</accession>
<dbReference type="STRING" id="1802620.A3D91_02245"/>
<dbReference type="EMBL" id="MEVD01000015">
    <property type="protein sequence ID" value="OGC53221.1"/>
    <property type="molecule type" value="Genomic_DNA"/>
</dbReference>
<dbReference type="PANTHER" id="PTHR42905:SF5">
    <property type="entry name" value="CARBOXYVINYL-CARBOXYPHOSPHONATE PHOSPHORYLMUTASE, CHLOROPLASTIC"/>
    <property type="match status" value="1"/>
</dbReference>
<gene>
    <name evidence="1" type="ORF">A3D91_02245</name>
</gene>
<organism evidence="1 2">
    <name type="scientific">candidate division WWE3 bacterium RIFCSPHIGHO2_02_FULL_38_14</name>
    <dbReference type="NCBI Taxonomy" id="1802620"/>
    <lineage>
        <taxon>Bacteria</taxon>
        <taxon>Katanobacteria</taxon>
    </lineage>
</organism>
<dbReference type="PANTHER" id="PTHR42905">
    <property type="entry name" value="PHOSPHOENOLPYRUVATE CARBOXYLASE"/>
    <property type="match status" value="1"/>
</dbReference>
<dbReference type="AlphaFoldDB" id="A0A1F4V7N8"/>
<name>A0A1F4V7N8_UNCKA</name>
<dbReference type="SUPFAM" id="SSF51621">
    <property type="entry name" value="Phosphoenolpyruvate/pyruvate domain"/>
    <property type="match status" value="1"/>
</dbReference>
<evidence type="ECO:0000313" key="1">
    <source>
        <dbReference type="EMBL" id="OGC53221.1"/>
    </source>
</evidence>
<evidence type="ECO:0008006" key="3">
    <source>
        <dbReference type="Google" id="ProtNLM"/>
    </source>
</evidence>
<dbReference type="GO" id="GO:0016833">
    <property type="term" value="F:oxo-acid-lyase activity"/>
    <property type="evidence" value="ECO:0007669"/>
    <property type="project" value="UniProtKB-ARBA"/>
</dbReference>
<dbReference type="InterPro" id="IPR040442">
    <property type="entry name" value="Pyrv_kinase-like_dom_sf"/>
</dbReference>
<dbReference type="Proteomes" id="UP000178127">
    <property type="component" value="Unassembled WGS sequence"/>
</dbReference>
<protein>
    <recommendedName>
        <fullName evidence="3">Carboxyvinyl-carboxyphosphonate phosphorylmutase</fullName>
    </recommendedName>
</protein>
<dbReference type="CDD" id="cd00377">
    <property type="entry name" value="ICL_PEPM"/>
    <property type="match status" value="1"/>
</dbReference>
<sequence length="282" mass="31128">MNIATKFKNLVTDKNSEAILLPVVHDAITGKIAENLGYKAVSVGGFAISGVIYGLPDVGLLSLTDMESVIKHIVTSVNIPVFADADGGYGNERNVAHTIKTYEKTGVASLFIEDQKHPKRCGHMNGKELITTEEMVLKIQSAVKARENPDFMICARTDAIAVEGFDNAIKRAKLFINAGADIIFIEAPETLEQLKKIPEIITEVPLLVNMLEGGKTPLCSRKQLEELRYKIIAYPVTTLFSAIKASQNSLKYLKENGETQLLIPNMIGFDEYKKLIKLEDYI</sequence>
<evidence type="ECO:0000313" key="2">
    <source>
        <dbReference type="Proteomes" id="UP000178127"/>
    </source>
</evidence>
<dbReference type="InterPro" id="IPR018523">
    <property type="entry name" value="Isocitrate_lyase_ph_CS"/>
</dbReference>
<dbReference type="PROSITE" id="PS00161">
    <property type="entry name" value="ISOCITRATE_LYASE"/>
    <property type="match status" value="1"/>
</dbReference>
<dbReference type="Pfam" id="PF13714">
    <property type="entry name" value="PEP_mutase"/>
    <property type="match status" value="1"/>
</dbReference>
<proteinExistence type="predicted"/>
<comment type="caution">
    <text evidence="1">The sequence shown here is derived from an EMBL/GenBank/DDBJ whole genome shotgun (WGS) entry which is preliminary data.</text>
</comment>
<reference evidence="1 2" key="1">
    <citation type="journal article" date="2016" name="Nat. Commun.">
        <title>Thousands of microbial genomes shed light on interconnected biogeochemical processes in an aquifer system.</title>
        <authorList>
            <person name="Anantharaman K."/>
            <person name="Brown C.T."/>
            <person name="Hug L.A."/>
            <person name="Sharon I."/>
            <person name="Castelle C.J."/>
            <person name="Probst A.J."/>
            <person name="Thomas B.C."/>
            <person name="Singh A."/>
            <person name="Wilkins M.J."/>
            <person name="Karaoz U."/>
            <person name="Brodie E.L."/>
            <person name="Williams K.H."/>
            <person name="Hubbard S.S."/>
            <person name="Banfield J.F."/>
        </authorList>
    </citation>
    <scope>NUCLEOTIDE SEQUENCE [LARGE SCALE GENOMIC DNA]</scope>
</reference>
<dbReference type="Gene3D" id="3.20.20.60">
    <property type="entry name" value="Phosphoenolpyruvate-binding domains"/>
    <property type="match status" value="1"/>
</dbReference>
<dbReference type="InterPro" id="IPR039556">
    <property type="entry name" value="ICL/PEPM"/>
</dbReference>
<dbReference type="InterPro" id="IPR015813">
    <property type="entry name" value="Pyrv/PenolPyrv_kinase-like_dom"/>
</dbReference>